<evidence type="ECO:0000256" key="5">
    <source>
        <dbReference type="ARBA" id="ARBA00022989"/>
    </source>
</evidence>
<dbReference type="InterPro" id="IPR051447">
    <property type="entry name" value="Lipoprotein-release_system"/>
</dbReference>
<feature type="transmembrane region" description="Helical" evidence="7">
    <location>
        <begin position="287"/>
        <end position="309"/>
    </location>
</feature>
<gene>
    <name evidence="10" type="ordered locus">MROS_2649</name>
</gene>
<dbReference type="Pfam" id="PF02687">
    <property type="entry name" value="FtsX"/>
    <property type="match status" value="1"/>
</dbReference>
<evidence type="ECO:0000256" key="1">
    <source>
        <dbReference type="ARBA" id="ARBA00004651"/>
    </source>
</evidence>
<dbReference type="PATRIC" id="fig|1191523.3.peg.2784"/>
<feature type="domain" description="MacB-like periplasmic core" evidence="9">
    <location>
        <begin position="39"/>
        <end position="256"/>
    </location>
</feature>
<feature type="transmembrane region" description="Helical" evidence="7">
    <location>
        <begin position="330"/>
        <end position="354"/>
    </location>
</feature>
<reference evidence="10 11" key="1">
    <citation type="journal article" date="2013" name="PLoS ONE">
        <title>Genomic analysis of Melioribacter roseus, facultatively anaerobic organotrophic bacterium representing a novel deep lineage within Bacteriodetes/Chlorobi group.</title>
        <authorList>
            <person name="Kadnikov V.V."/>
            <person name="Mardanov A.V."/>
            <person name="Podosokorskaya O.A."/>
            <person name="Gavrilov S.N."/>
            <person name="Kublanov I.V."/>
            <person name="Beletsky A.V."/>
            <person name="Bonch-Osmolovskaya E.A."/>
            <person name="Ravin N.V."/>
        </authorList>
    </citation>
    <scope>NUCLEOTIDE SEQUENCE [LARGE SCALE GENOMIC DNA]</scope>
    <source>
        <strain evidence="11">JCM 17771 / P3M-2</strain>
    </source>
</reference>
<dbReference type="STRING" id="1191523.MROS_2649"/>
<evidence type="ECO:0000313" key="11">
    <source>
        <dbReference type="Proteomes" id="UP000009011"/>
    </source>
</evidence>
<feature type="domain" description="ABC3 transporter permease C-terminal" evidence="8">
    <location>
        <begin position="287"/>
        <end position="412"/>
    </location>
</feature>
<dbReference type="Proteomes" id="UP000009011">
    <property type="component" value="Chromosome"/>
</dbReference>
<dbReference type="HOGENOM" id="CLU_000604_8_1_10"/>
<dbReference type="eggNOG" id="COG4591">
    <property type="taxonomic scope" value="Bacteria"/>
</dbReference>
<evidence type="ECO:0000256" key="2">
    <source>
        <dbReference type="ARBA" id="ARBA00005236"/>
    </source>
</evidence>
<dbReference type="PANTHER" id="PTHR30489:SF0">
    <property type="entry name" value="LIPOPROTEIN-RELEASING SYSTEM TRANSMEMBRANE PROTEIN LOLE"/>
    <property type="match status" value="1"/>
</dbReference>
<dbReference type="EMBL" id="CP003557">
    <property type="protein sequence ID" value="AFN75879.1"/>
    <property type="molecule type" value="Genomic_DNA"/>
</dbReference>
<evidence type="ECO:0000259" key="9">
    <source>
        <dbReference type="Pfam" id="PF12704"/>
    </source>
</evidence>
<comment type="similarity">
    <text evidence="2">Belongs to the ABC-4 integral membrane protein family. LolC/E subfamily.</text>
</comment>
<evidence type="ECO:0000256" key="3">
    <source>
        <dbReference type="ARBA" id="ARBA00022475"/>
    </source>
</evidence>
<dbReference type="Pfam" id="PF12704">
    <property type="entry name" value="MacB_PCD"/>
    <property type="match status" value="1"/>
</dbReference>
<dbReference type="AlphaFoldDB" id="I6ZV31"/>
<evidence type="ECO:0000256" key="7">
    <source>
        <dbReference type="SAM" id="Phobius"/>
    </source>
</evidence>
<keyword evidence="11" id="KW-1185">Reference proteome</keyword>
<dbReference type="GO" id="GO:0098797">
    <property type="term" value="C:plasma membrane protein complex"/>
    <property type="evidence" value="ECO:0007669"/>
    <property type="project" value="TreeGrafter"/>
</dbReference>
<dbReference type="PANTHER" id="PTHR30489">
    <property type="entry name" value="LIPOPROTEIN-RELEASING SYSTEM TRANSMEMBRANE PROTEIN LOLE"/>
    <property type="match status" value="1"/>
</dbReference>
<sequence>MIIFSIFDYKKILGFMFSFFVAGKYIKSYRKSRFISSISVIASAGIAVGMAVVIIALTVLDGFEKVVSEKIVTLNAHVKITGFGNRNLPSPESLIPEIEIKFGDRINKIEPFISKLVLIKSKNFSDGITVTGMDFDGLRRNIGAYLIEGSIDSLGENDIIIGRKLSEKLRVKLNDKLTLFTVYGEEIPSPASPPAIDVFRVAGIFESGMSEYDDLNAYIRFDKASEFFGMFGRISGYNIQLKKIDDIEPITEELQDYLGYPYYVRSVFQIYQSIFTWIDLQKEPIPIVLGLIIFVAVFNIVGTLLMIVLEKTKSIGILRTLGATRAKVTSIFLLHGFYLTLIGILFGNFLAYMLTLLQMKFDIIKLPENVYFVAHVPLHIDINNYLMISLITALISLIASFIPAYISSKIEIISAIKFD</sequence>
<comment type="subcellular location">
    <subcellularLocation>
        <location evidence="1">Cell membrane</location>
        <topology evidence="1">Multi-pass membrane protein</topology>
    </subcellularLocation>
</comment>
<evidence type="ECO:0000256" key="4">
    <source>
        <dbReference type="ARBA" id="ARBA00022692"/>
    </source>
</evidence>
<keyword evidence="3" id="KW-1003">Cell membrane</keyword>
<feature type="transmembrane region" description="Helical" evidence="7">
    <location>
        <begin position="385"/>
        <end position="406"/>
    </location>
</feature>
<keyword evidence="6 7" id="KW-0472">Membrane</keyword>
<organism evidence="10 11">
    <name type="scientific">Melioribacter roseus (strain DSM 23840 / JCM 17771 / VKM B-2668 / P3M-2)</name>
    <dbReference type="NCBI Taxonomy" id="1191523"/>
    <lineage>
        <taxon>Bacteria</taxon>
        <taxon>Pseudomonadati</taxon>
        <taxon>Ignavibacteriota</taxon>
        <taxon>Ignavibacteria</taxon>
        <taxon>Ignavibacteriales</taxon>
        <taxon>Melioribacteraceae</taxon>
        <taxon>Melioribacter</taxon>
    </lineage>
</organism>
<evidence type="ECO:0000313" key="10">
    <source>
        <dbReference type="EMBL" id="AFN75879.1"/>
    </source>
</evidence>
<keyword evidence="10" id="KW-0449">Lipoprotein</keyword>
<dbReference type="KEGG" id="mro:MROS_2649"/>
<dbReference type="InterPro" id="IPR025857">
    <property type="entry name" value="MacB_PCD"/>
</dbReference>
<evidence type="ECO:0000256" key="6">
    <source>
        <dbReference type="ARBA" id="ARBA00023136"/>
    </source>
</evidence>
<name>I6ZV31_MELRP</name>
<evidence type="ECO:0000259" key="8">
    <source>
        <dbReference type="Pfam" id="PF02687"/>
    </source>
</evidence>
<keyword evidence="5 7" id="KW-1133">Transmembrane helix</keyword>
<accession>I6ZV31</accession>
<dbReference type="InterPro" id="IPR003838">
    <property type="entry name" value="ABC3_permease_C"/>
</dbReference>
<dbReference type="GO" id="GO:0044874">
    <property type="term" value="P:lipoprotein localization to outer membrane"/>
    <property type="evidence" value="ECO:0007669"/>
    <property type="project" value="TreeGrafter"/>
</dbReference>
<feature type="transmembrane region" description="Helical" evidence="7">
    <location>
        <begin position="38"/>
        <end position="60"/>
    </location>
</feature>
<protein>
    <submittedName>
        <fullName evidence="10">Lipoprotein-releasing system permease protein</fullName>
    </submittedName>
</protein>
<proteinExistence type="inferred from homology"/>
<keyword evidence="4 7" id="KW-0812">Transmembrane</keyword>